<gene>
    <name evidence="1" type="ORF">H0H81_003111</name>
</gene>
<dbReference type="Proteomes" id="UP000717328">
    <property type="component" value="Unassembled WGS sequence"/>
</dbReference>
<evidence type="ECO:0000313" key="2">
    <source>
        <dbReference type="Proteomes" id="UP000717328"/>
    </source>
</evidence>
<organism evidence="1 2">
    <name type="scientific">Sphagnurus paluster</name>
    <dbReference type="NCBI Taxonomy" id="117069"/>
    <lineage>
        <taxon>Eukaryota</taxon>
        <taxon>Fungi</taxon>
        <taxon>Dikarya</taxon>
        <taxon>Basidiomycota</taxon>
        <taxon>Agaricomycotina</taxon>
        <taxon>Agaricomycetes</taxon>
        <taxon>Agaricomycetidae</taxon>
        <taxon>Agaricales</taxon>
        <taxon>Tricholomatineae</taxon>
        <taxon>Lyophyllaceae</taxon>
        <taxon>Sphagnurus</taxon>
    </lineage>
</organism>
<reference evidence="1" key="2">
    <citation type="submission" date="2021-10" db="EMBL/GenBank/DDBJ databases">
        <title>Phylogenomics reveals ancestral predisposition of the termite-cultivated fungus Termitomyces towards a domesticated lifestyle.</title>
        <authorList>
            <person name="Auxier B."/>
            <person name="Grum-Grzhimaylo A."/>
            <person name="Cardenas M.E."/>
            <person name="Lodge J.D."/>
            <person name="Laessoe T."/>
            <person name="Pedersen O."/>
            <person name="Smith M.E."/>
            <person name="Kuyper T.W."/>
            <person name="Franco-Molano E.A."/>
            <person name="Baroni T.J."/>
            <person name="Aanen D.K."/>
        </authorList>
    </citation>
    <scope>NUCLEOTIDE SEQUENCE</scope>
    <source>
        <strain evidence="1">D49</strain>
    </source>
</reference>
<proteinExistence type="predicted"/>
<accession>A0A9P7GMS4</accession>
<evidence type="ECO:0000313" key="1">
    <source>
        <dbReference type="EMBL" id="KAG5652911.1"/>
    </source>
</evidence>
<sequence>MPLALISGTRSVLLVCCGRRWGNGGGLGSGAELHDAREGAYAQPDERIRRAAGYYQSYRGAGLGYGGHTQGVFSFVVDVFAVRADAFTRKFKAASPLVCTKYPMVLMNLGCEAMITITPKGGFPARVSVDASKPGGTSANLDGEGDTIMEDATSLTQGDEEAVGALPSAMAIEGKGDTVMIEGADEAMAPAIDVEPAPKPTGKQSKRVILVTLVHGDVLLLSDDVFEVSYRYLGGFDALNKLLVLDQTLRN</sequence>
<comment type="caution">
    <text evidence="1">The sequence shown here is derived from an EMBL/GenBank/DDBJ whole genome shotgun (WGS) entry which is preliminary data.</text>
</comment>
<dbReference type="OrthoDB" id="2678679at2759"/>
<dbReference type="EMBL" id="JABCKI010000088">
    <property type="protein sequence ID" value="KAG5652911.1"/>
    <property type="molecule type" value="Genomic_DNA"/>
</dbReference>
<keyword evidence="2" id="KW-1185">Reference proteome</keyword>
<reference evidence="1" key="1">
    <citation type="submission" date="2021-02" db="EMBL/GenBank/DDBJ databases">
        <authorList>
            <person name="Nieuwenhuis M."/>
            <person name="Van De Peppel L.J.J."/>
        </authorList>
    </citation>
    <scope>NUCLEOTIDE SEQUENCE</scope>
    <source>
        <strain evidence="1">D49</strain>
    </source>
</reference>
<name>A0A9P7GMS4_9AGAR</name>
<dbReference type="AlphaFoldDB" id="A0A9P7GMS4"/>
<protein>
    <submittedName>
        <fullName evidence="1">Uncharacterized protein</fullName>
    </submittedName>
</protein>